<evidence type="ECO:0000256" key="2">
    <source>
        <dbReference type="ARBA" id="ARBA00010742"/>
    </source>
</evidence>
<comment type="subcellular location">
    <subcellularLocation>
        <location evidence="1">Periplasm</location>
    </subcellularLocation>
</comment>
<accession>A0A381YJC7</accession>
<protein>
    <recommendedName>
        <fullName evidence="5">SsuA/THI5-like domain-containing protein</fullName>
    </recommendedName>
</protein>
<dbReference type="PROSITE" id="PS51257">
    <property type="entry name" value="PROKAR_LIPOPROTEIN"/>
    <property type="match status" value="1"/>
</dbReference>
<dbReference type="PANTHER" id="PTHR30024">
    <property type="entry name" value="ALIPHATIC SULFONATES-BINDING PROTEIN-RELATED"/>
    <property type="match status" value="1"/>
</dbReference>
<keyword evidence="3" id="KW-0732">Signal</keyword>
<sequence>MKIRTLLLLLGLCLVVFGCSGKDTDTVRFVFAPDAIVRYMHDTGIVDKYQERYGKRIDFIETWDEAAFFAGGHADIASTGDYEIPAMMQESDDEFIAFGIYNLGRVPIWVKTASPYYSIQDLRGKRFGVTGPLSSAMIWGVMLAETEGVDLTIGTKEFDLIVNSHFALAEMLRNDEIQGGIIIPEAVLPELAKGDIRLLYDVGGTWEYYQRHFDPVMQHKGVPGNIFLARREWFEAHPVEVEFFLAMWEEALQMWRANREEIIDLYPEEFGLDPDSKNYEAELDAITQYSYKHDWLPDTVYFSEEWIQVESEVFDLMRRGRFMPQDAPNPTFVVLKPPVAN</sequence>
<dbReference type="AlphaFoldDB" id="A0A381YJC7"/>
<evidence type="ECO:0000256" key="3">
    <source>
        <dbReference type="ARBA" id="ARBA00022729"/>
    </source>
</evidence>
<dbReference type="Pfam" id="PF12974">
    <property type="entry name" value="Phosphonate-bd"/>
    <property type="match status" value="1"/>
</dbReference>
<dbReference type="SUPFAM" id="SSF53850">
    <property type="entry name" value="Periplasmic binding protein-like II"/>
    <property type="match status" value="1"/>
</dbReference>
<name>A0A381YJC7_9ZZZZ</name>
<comment type="similarity">
    <text evidence="2">Belongs to the bacterial solute-binding protein SsuA/TauA family.</text>
</comment>
<dbReference type="Gene3D" id="3.40.190.10">
    <property type="entry name" value="Periplasmic binding protein-like II"/>
    <property type="match status" value="2"/>
</dbReference>
<dbReference type="PANTHER" id="PTHR30024:SF47">
    <property type="entry name" value="TAURINE-BINDING PERIPLASMIC PROTEIN"/>
    <property type="match status" value="1"/>
</dbReference>
<evidence type="ECO:0008006" key="5">
    <source>
        <dbReference type="Google" id="ProtNLM"/>
    </source>
</evidence>
<dbReference type="EMBL" id="UINC01018292">
    <property type="protein sequence ID" value="SVA76712.1"/>
    <property type="molecule type" value="Genomic_DNA"/>
</dbReference>
<reference evidence="4" key="1">
    <citation type="submission" date="2018-05" db="EMBL/GenBank/DDBJ databases">
        <authorList>
            <person name="Lanie J.A."/>
            <person name="Ng W.-L."/>
            <person name="Kazmierczak K.M."/>
            <person name="Andrzejewski T.M."/>
            <person name="Davidsen T.M."/>
            <person name="Wayne K.J."/>
            <person name="Tettelin H."/>
            <person name="Glass J.I."/>
            <person name="Rusch D."/>
            <person name="Podicherti R."/>
            <person name="Tsui H.-C.T."/>
            <person name="Winkler M.E."/>
        </authorList>
    </citation>
    <scope>NUCLEOTIDE SEQUENCE</scope>
</reference>
<dbReference type="GO" id="GO:0042597">
    <property type="term" value="C:periplasmic space"/>
    <property type="evidence" value="ECO:0007669"/>
    <property type="project" value="UniProtKB-SubCell"/>
</dbReference>
<evidence type="ECO:0000313" key="4">
    <source>
        <dbReference type="EMBL" id="SVA76712.1"/>
    </source>
</evidence>
<gene>
    <name evidence="4" type="ORF">METZ01_LOCUS129566</name>
</gene>
<proteinExistence type="inferred from homology"/>
<organism evidence="4">
    <name type="scientific">marine metagenome</name>
    <dbReference type="NCBI Taxonomy" id="408172"/>
    <lineage>
        <taxon>unclassified sequences</taxon>
        <taxon>metagenomes</taxon>
        <taxon>ecological metagenomes</taxon>
    </lineage>
</organism>
<evidence type="ECO:0000256" key="1">
    <source>
        <dbReference type="ARBA" id="ARBA00004418"/>
    </source>
</evidence>